<dbReference type="SUPFAM" id="SSF51445">
    <property type="entry name" value="(Trans)glycosidases"/>
    <property type="match status" value="1"/>
</dbReference>
<dbReference type="InterPro" id="IPR013780">
    <property type="entry name" value="Glyco_hydro_b"/>
</dbReference>
<dbReference type="Pfam" id="PF17801">
    <property type="entry name" value="Melibiase_C"/>
    <property type="match status" value="1"/>
</dbReference>
<keyword evidence="6 7" id="KW-0326">Glycosidase</keyword>
<accession>A0A642UQX4</accession>
<evidence type="ECO:0000256" key="1">
    <source>
        <dbReference type="ARBA" id="ARBA00001255"/>
    </source>
</evidence>
<feature type="domain" description="Alpha galactosidase C-terminal" evidence="9">
    <location>
        <begin position="323"/>
        <end position="396"/>
    </location>
</feature>
<dbReference type="Gene3D" id="3.20.20.70">
    <property type="entry name" value="Aldolase class I"/>
    <property type="match status" value="1"/>
</dbReference>
<gene>
    <name evidence="10" type="ORF">TRICI_005643</name>
</gene>
<evidence type="ECO:0000313" key="10">
    <source>
        <dbReference type="EMBL" id="KAA8903832.1"/>
    </source>
</evidence>
<feature type="chain" id="PRO_5024802573" description="Alpha-galactosidase" evidence="8">
    <location>
        <begin position="19"/>
        <end position="545"/>
    </location>
</feature>
<dbReference type="EC" id="3.2.1.22" evidence="3 7"/>
<evidence type="ECO:0000256" key="3">
    <source>
        <dbReference type="ARBA" id="ARBA00012755"/>
    </source>
</evidence>
<evidence type="ECO:0000256" key="5">
    <source>
        <dbReference type="ARBA" id="ARBA00022801"/>
    </source>
</evidence>
<dbReference type="InterPro" id="IPR013785">
    <property type="entry name" value="Aldolase_TIM"/>
</dbReference>
<dbReference type="CDD" id="cd14792">
    <property type="entry name" value="GH27"/>
    <property type="match status" value="1"/>
</dbReference>
<dbReference type="OrthoDB" id="5795902at2759"/>
<dbReference type="VEuPathDB" id="FungiDB:TRICI_005643"/>
<keyword evidence="4 8" id="KW-0732">Signal</keyword>
<dbReference type="GO" id="GO:0004557">
    <property type="term" value="F:alpha-galactosidase activity"/>
    <property type="evidence" value="ECO:0007669"/>
    <property type="project" value="UniProtKB-EC"/>
</dbReference>
<evidence type="ECO:0000313" key="11">
    <source>
        <dbReference type="Proteomes" id="UP000761534"/>
    </source>
</evidence>
<keyword evidence="11" id="KW-1185">Reference proteome</keyword>
<keyword evidence="7" id="KW-1015">Disulfide bond</keyword>
<evidence type="ECO:0000256" key="2">
    <source>
        <dbReference type="ARBA" id="ARBA00009743"/>
    </source>
</evidence>
<keyword evidence="5 7" id="KW-0378">Hydrolase</keyword>
<organism evidence="10 11">
    <name type="scientific">Trichomonascus ciferrii</name>
    <dbReference type="NCBI Taxonomy" id="44093"/>
    <lineage>
        <taxon>Eukaryota</taxon>
        <taxon>Fungi</taxon>
        <taxon>Dikarya</taxon>
        <taxon>Ascomycota</taxon>
        <taxon>Saccharomycotina</taxon>
        <taxon>Dipodascomycetes</taxon>
        <taxon>Dipodascales</taxon>
        <taxon>Trichomonascaceae</taxon>
        <taxon>Trichomonascus</taxon>
        <taxon>Trichomonascus ciferrii complex</taxon>
    </lineage>
</organism>
<dbReference type="EMBL" id="SWFS01000438">
    <property type="protein sequence ID" value="KAA8903832.1"/>
    <property type="molecule type" value="Genomic_DNA"/>
</dbReference>
<dbReference type="Proteomes" id="UP000761534">
    <property type="component" value="Unassembled WGS sequence"/>
</dbReference>
<dbReference type="PANTHER" id="PTHR11452:SF75">
    <property type="entry name" value="ALPHA-GALACTOSIDASE MEL1"/>
    <property type="match status" value="1"/>
</dbReference>
<dbReference type="PRINTS" id="PR00740">
    <property type="entry name" value="GLHYDRLASE27"/>
</dbReference>
<sequence length="545" mass="59862">MILKGGVVLCLAIGVVTGRETPFLGYNSYNDVGCSPNETHMRDTMNALVEKGFLDAGYQYFQVDCGWQGYERDENGAITYDKSVFPNGIEPLSKLAREKGFKWGMYTDQGEHSCDTRTDKLRQGSLGHEEADAAAFKSWNVDYVKVDNCYINGSSQDVNAPKDAREDFVERFGAMSKALDENDIPDMLVCQWGVPYKSPSGRLEGPYEWTKDISSAYRVTDDIADTWEHVMRIANQMIHVSCRGLSKSIADMDMLEVGNTGLTLAEQASHFALWALSKSSLFISTDIPSIDDQALAIALNQDLLAVNQDKLGKPVTLVQRWTDDWDLYSGPLENGDIVILAMDHSNTTRSLTVDLSKHLGIKSATIKNLWTGEKQKDLSSYTENSLQPHGSIVLRLSDIQQTDKHKTKLSWYNAEKATLSGNATTHACAKCSNKSKVSLAGKDATITFSDIPASSSHSTISFDYINTQIGYMVGDNNNTLNAAISVNSGPAQLVSFPLSGYDSNYDILQNYLVDLTGFNAGKDNSISISAVSSLPLEFDRIGVAL</sequence>
<dbReference type="AlphaFoldDB" id="A0A642UQX4"/>
<evidence type="ECO:0000256" key="7">
    <source>
        <dbReference type="RuleBase" id="RU361168"/>
    </source>
</evidence>
<evidence type="ECO:0000256" key="8">
    <source>
        <dbReference type="SAM" id="SignalP"/>
    </source>
</evidence>
<reference evidence="10" key="1">
    <citation type="journal article" date="2019" name="G3 (Bethesda)">
        <title>Genome Assemblies of Two Rare Opportunistic Yeast Pathogens: Diutina rugosa (syn. Candida rugosa) and Trichomonascus ciferrii (syn. Candida ciferrii).</title>
        <authorList>
            <person name="Mixao V."/>
            <person name="Saus E."/>
            <person name="Hansen A.P."/>
            <person name="Lass-Florl C."/>
            <person name="Gabaldon T."/>
        </authorList>
    </citation>
    <scope>NUCLEOTIDE SEQUENCE</scope>
    <source>
        <strain evidence="10">CBS 4856</strain>
    </source>
</reference>
<protein>
    <recommendedName>
        <fullName evidence="3 7">Alpha-galactosidase</fullName>
        <ecNumber evidence="3 7">3.2.1.22</ecNumber>
    </recommendedName>
    <alternativeName>
        <fullName evidence="7">Melibiase</fullName>
    </alternativeName>
</protein>
<feature type="signal peptide" evidence="8">
    <location>
        <begin position="1"/>
        <end position="18"/>
    </location>
</feature>
<comment type="caution">
    <text evidence="10">The sequence shown here is derived from an EMBL/GenBank/DDBJ whole genome shotgun (WGS) entry which is preliminary data.</text>
</comment>
<dbReference type="GO" id="GO:0005975">
    <property type="term" value="P:carbohydrate metabolic process"/>
    <property type="evidence" value="ECO:0007669"/>
    <property type="project" value="InterPro"/>
</dbReference>
<dbReference type="InterPro" id="IPR002241">
    <property type="entry name" value="Glyco_hydro_27"/>
</dbReference>
<comment type="similarity">
    <text evidence="2 7">Belongs to the glycosyl hydrolase 27 family.</text>
</comment>
<name>A0A642UQX4_9ASCO</name>
<dbReference type="Gene3D" id="2.60.120.260">
    <property type="entry name" value="Galactose-binding domain-like"/>
    <property type="match status" value="1"/>
</dbReference>
<dbReference type="SUPFAM" id="SSF51011">
    <property type="entry name" value="Glycosyl hydrolase domain"/>
    <property type="match status" value="1"/>
</dbReference>
<dbReference type="Gene3D" id="2.60.40.1180">
    <property type="entry name" value="Golgi alpha-mannosidase II"/>
    <property type="match status" value="1"/>
</dbReference>
<dbReference type="PANTHER" id="PTHR11452">
    <property type="entry name" value="ALPHA-GALACTOSIDASE/ALPHA-N-ACETYLGALACTOSAMINIDASE"/>
    <property type="match status" value="1"/>
</dbReference>
<evidence type="ECO:0000256" key="6">
    <source>
        <dbReference type="ARBA" id="ARBA00023295"/>
    </source>
</evidence>
<dbReference type="InterPro" id="IPR041233">
    <property type="entry name" value="Melibiase_C"/>
</dbReference>
<dbReference type="Pfam" id="PF16499">
    <property type="entry name" value="Melibiase_2"/>
    <property type="match status" value="1"/>
</dbReference>
<proteinExistence type="inferred from homology"/>
<comment type="catalytic activity">
    <reaction evidence="1 7">
        <text>Hydrolysis of terminal, non-reducing alpha-D-galactose residues in alpha-D-galactosides, including galactose oligosaccharides, galactomannans and galactolipids.</text>
        <dbReference type="EC" id="3.2.1.22"/>
    </reaction>
</comment>
<evidence type="ECO:0000256" key="4">
    <source>
        <dbReference type="ARBA" id="ARBA00022729"/>
    </source>
</evidence>
<evidence type="ECO:0000259" key="9">
    <source>
        <dbReference type="Pfam" id="PF17801"/>
    </source>
</evidence>
<dbReference type="InterPro" id="IPR017853">
    <property type="entry name" value="GH"/>
</dbReference>